<dbReference type="PROSITE" id="PS51257">
    <property type="entry name" value="PROKAR_LIPOPROTEIN"/>
    <property type="match status" value="1"/>
</dbReference>
<keyword evidence="1" id="KW-0732">Signal</keyword>
<dbReference type="AlphaFoldDB" id="A0AAV3F1X5"/>
<evidence type="ECO:0000313" key="3">
    <source>
        <dbReference type="Proteomes" id="UP000004834"/>
    </source>
</evidence>
<dbReference type="Proteomes" id="UP000004834">
    <property type="component" value="Unassembled WGS sequence"/>
</dbReference>
<dbReference type="RefSeq" id="WP_006263725.1">
    <property type="nucleotide sequence ID" value="NZ_JH590837.1"/>
</dbReference>
<accession>A0AAV3F1X5</accession>
<reference evidence="2 3" key="1">
    <citation type="submission" date="2011-11" db="EMBL/GenBank/DDBJ databases">
        <title>The Genome Sequence of Myroides odoratimimus CIP 101113.</title>
        <authorList>
            <person name="Earl A."/>
            <person name="Ward D."/>
            <person name="Feldgarden M."/>
            <person name="Gevers D."/>
            <person name="Huys G."/>
            <person name="Young S.K."/>
            <person name="Zeng Q."/>
            <person name="Gargeya S."/>
            <person name="Fitzgerald M."/>
            <person name="Haas B."/>
            <person name="Abouelleil A."/>
            <person name="Alvarado L."/>
            <person name="Arachchi H.M."/>
            <person name="Berlin A."/>
            <person name="Brown A."/>
            <person name="Chapman S.B."/>
            <person name="Chen Z."/>
            <person name="Dunbar C."/>
            <person name="Freedman E."/>
            <person name="Gearin G."/>
            <person name="Goldberg J."/>
            <person name="Griggs A."/>
            <person name="Gujja S."/>
            <person name="Heiman D."/>
            <person name="Howarth C."/>
            <person name="Larson L."/>
            <person name="Lui A."/>
            <person name="MacDonald P.J.P."/>
            <person name="Montmayeur A."/>
            <person name="Murphy C."/>
            <person name="Neiman D."/>
            <person name="Pearson M."/>
            <person name="Priest M."/>
            <person name="Roberts A."/>
            <person name="Saif S."/>
            <person name="Shea T."/>
            <person name="Shenoy N."/>
            <person name="Sisk P."/>
            <person name="Stolte C."/>
            <person name="Sykes S."/>
            <person name="Wortman J."/>
            <person name="Nusbaum C."/>
            <person name="Birren B."/>
        </authorList>
    </citation>
    <scope>NUCLEOTIDE SEQUENCE [LARGE SCALE GENOMIC DNA]</scope>
    <source>
        <strain evidence="2 3">CIP 101113</strain>
    </source>
</reference>
<protein>
    <submittedName>
        <fullName evidence="2">Uncharacterized protein</fullName>
    </submittedName>
</protein>
<evidence type="ECO:0000256" key="1">
    <source>
        <dbReference type="SAM" id="SignalP"/>
    </source>
</evidence>
<proteinExistence type="predicted"/>
<feature type="signal peptide" evidence="1">
    <location>
        <begin position="1"/>
        <end position="21"/>
    </location>
</feature>
<gene>
    <name evidence="2" type="ORF">HMPREF9715_02111</name>
</gene>
<organism evidence="2 3">
    <name type="scientific">Myroides odoratimimus CIP 101113</name>
    <dbReference type="NCBI Taxonomy" id="883154"/>
    <lineage>
        <taxon>Bacteria</taxon>
        <taxon>Pseudomonadati</taxon>
        <taxon>Bacteroidota</taxon>
        <taxon>Flavobacteriia</taxon>
        <taxon>Flavobacteriales</taxon>
        <taxon>Flavobacteriaceae</taxon>
        <taxon>Myroides</taxon>
    </lineage>
</organism>
<feature type="chain" id="PRO_5043920927" evidence="1">
    <location>
        <begin position="22"/>
        <end position="284"/>
    </location>
</feature>
<comment type="caution">
    <text evidence="2">The sequence shown here is derived from an EMBL/GenBank/DDBJ whole genome shotgun (WGS) entry which is preliminary data.</text>
</comment>
<sequence length="284" mass="31840">MQRLLPVLFLLISLFISCSNDDNTNTPSTTKRKLIIETELATYVNKPIYFTVKDLKGNIVTEQSKIIPLSNEGLVTKYGCFKPTAAGKYQFIAKAIIQGFEYENSDPITITVKEPKNKVLYIDQKIYPIDKASLSITRQQIKDSLGNDVIVDKVVSLTEQDNYNEYILTVVGTSPVQPSIKVTFLVPNESIKLSNGTVTDYGQRVLPHQVGHTIITQIIANQSGTSITIKDIDNRPNSALAFHNLNTPKPNHEEQILERSYFGLETAKVRIDYIGDLIFTETIE</sequence>
<evidence type="ECO:0000313" key="2">
    <source>
        <dbReference type="EMBL" id="EHO11027.1"/>
    </source>
</evidence>
<dbReference type="EMBL" id="AGEE01000023">
    <property type="protein sequence ID" value="EHO11027.1"/>
    <property type="molecule type" value="Genomic_DNA"/>
</dbReference>
<name>A0AAV3F1X5_9FLAO</name>